<protein>
    <submittedName>
        <fullName evidence="2">Retrovirus-related Pol polyprotein from transposon 412</fullName>
    </submittedName>
</protein>
<dbReference type="Gene3D" id="1.10.340.70">
    <property type="match status" value="1"/>
</dbReference>
<evidence type="ECO:0000313" key="2">
    <source>
        <dbReference type="EMBL" id="GFY12053.1"/>
    </source>
</evidence>
<dbReference type="EMBL" id="BMAU01021309">
    <property type="protein sequence ID" value="GFY12053.1"/>
    <property type="molecule type" value="Genomic_DNA"/>
</dbReference>
<organism evidence="2 3">
    <name type="scientific">Trichonephila clavipes</name>
    <name type="common">Golden silk orbweaver</name>
    <name type="synonym">Nephila clavipes</name>
    <dbReference type="NCBI Taxonomy" id="2585209"/>
    <lineage>
        <taxon>Eukaryota</taxon>
        <taxon>Metazoa</taxon>
        <taxon>Ecdysozoa</taxon>
        <taxon>Arthropoda</taxon>
        <taxon>Chelicerata</taxon>
        <taxon>Arachnida</taxon>
        <taxon>Araneae</taxon>
        <taxon>Araneomorphae</taxon>
        <taxon>Entelegynae</taxon>
        <taxon>Araneoidea</taxon>
        <taxon>Nephilidae</taxon>
        <taxon>Trichonephila</taxon>
    </lineage>
</organism>
<feature type="domain" description="Integrase zinc-binding" evidence="1">
    <location>
        <begin position="17"/>
        <end position="69"/>
    </location>
</feature>
<comment type="caution">
    <text evidence="2">The sequence shown here is derived from an EMBL/GenBank/DDBJ whole genome shotgun (WGS) entry which is preliminary data.</text>
</comment>
<accession>A0A8X6VLA0</accession>
<sequence length="79" mass="9261">MLKKKRVSPSQSIQEQLSTVFKELHDSPTRGHLGVMKTLQKVRERFYWNNVQSDVKQWCGTCDPYTARKGPRKRTRGIL</sequence>
<reference evidence="2" key="1">
    <citation type="submission" date="2020-08" db="EMBL/GenBank/DDBJ databases">
        <title>Multicomponent nature underlies the extraordinary mechanical properties of spider dragline silk.</title>
        <authorList>
            <person name="Kono N."/>
            <person name="Nakamura H."/>
            <person name="Mori M."/>
            <person name="Yoshida Y."/>
            <person name="Ohtoshi R."/>
            <person name="Malay A.D."/>
            <person name="Moran D.A.P."/>
            <person name="Tomita M."/>
            <person name="Numata K."/>
            <person name="Arakawa K."/>
        </authorList>
    </citation>
    <scope>NUCLEOTIDE SEQUENCE</scope>
</reference>
<name>A0A8X6VLA0_TRICX</name>
<dbReference type="AlphaFoldDB" id="A0A8X6VLA0"/>
<proteinExistence type="predicted"/>
<evidence type="ECO:0000313" key="3">
    <source>
        <dbReference type="Proteomes" id="UP000887159"/>
    </source>
</evidence>
<gene>
    <name evidence="2" type="primary">X975_16630</name>
    <name evidence="2" type="ORF">TNCV_4975531</name>
</gene>
<evidence type="ECO:0000259" key="1">
    <source>
        <dbReference type="Pfam" id="PF17921"/>
    </source>
</evidence>
<dbReference type="FunFam" id="1.10.340.70:FF:000001">
    <property type="entry name" value="Retrovirus-related Pol polyprotein from transposon gypsy-like Protein"/>
    <property type="match status" value="1"/>
</dbReference>
<dbReference type="Proteomes" id="UP000887159">
    <property type="component" value="Unassembled WGS sequence"/>
</dbReference>
<keyword evidence="3" id="KW-1185">Reference proteome</keyword>
<dbReference type="Pfam" id="PF17921">
    <property type="entry name" value="Integrase_H2C2"/>
    <property type="match status" value="1"/>
</dbReference>
<dbReference type="InterPro" id="IPR041588">
    <property type="entry name" value="Integrase_H2C2"/>
</dbReference>